<dbReference type="PANTHER" id="PTHR24028:SF146">
    <property type="entry name" value="CADHERIN 96CB, ISOFORM D-RELATED"/>
    <property type="match status" value="1"/>
</dbReference>
<feature type="domain" description="Cadherin" evidence="11">
    <location>
        <begin position="556"/>
        <end position="671"/>
    </location>
</feature>
<proteinExistence type="predicted"/>
<dbReference type="InterPro" id="IPR050174">
    <property type="entry name" value="Protocadherin/Cadherin-CA"/>
</dbReference>
<sequence>MRWGKESQSVFTFFLTAIAAMQISCSESIPTVVFNLADETPSDAVVGNIADSLVPGLGNNVTFVLMISRHFPYLSDFFRLTSYGDLTTLRPIDRDNTNEVCGPLTCCKLTVCEINATVYFQEVIDPSETQLVSIITEDKINGHSATQGTIQLSIRINDANDNAPHFLPSDFQATTGNNDLSGEQPFTVHLLEGEPTTMEQLPVAVDADSQSNGIVEYRLIEFTGAEHSGRKPCLTVVTKGSLNTQPPSNSSGQSGMDMLLPFLKQTRPLDYEDIYDRQISVVLLAIDGGTPPLTGSLSIVIHLLDVNDNSPVFNYEPGEPRIVLPENTTAGSNPIFFAKATDKDSGENGRVTHLLSPLANTEISRKFSVDPVTGAVRILQALDYELYSERSFVLPLVAIDAGSPQRSATMSVHVEVQDINDNMPILVVQENTTVSEGDSVTKPVIKFYVKDEDEISQGHIQCDQQNNAESFNDPDVVAGAQFLRLHKVSATVFFVFAKAVMDFETTPRATLILHCTDHAPLPKFDRRFELPQISTHALIRVTVAVQDRNDNSPHFTRDSYFARIPEHSPEGTFVVKVAALDADKGEYGEVTYHLNGFSFTEGTSKLPRSGTIPFTIDRKSGTVSVLQSFMLDRELFSNFSFEVIAKDKGGLTALTVVEVELTDVNDHTPNLLGAKEFSLVENRRPETIIGRIHLIDQDQGVNSRIHVVEISETRPDMTQFIRMVSDPNFRYSPGYAVKNDSSSEKRKVELVGDGEVRALLLSRIPVDRETYPVLFFEVVAFDEGEPAQTVTVTATVSVLDQNDNAPTVVYPLAGSILSPHQKIDINSPAHSHVIRLHATDPDEGENGTVFYQIQAGANGSRFFGINSTSGEISTLWPIKNKDLESEVDRMSNGAFLLSDGMYPIPGIYEIIVLVRDSGNPAQTTQHKLYVKINSSNSSLSAAESLAFPSDETALQSFIRHATVNKTLLVALAVFTVIILSFIPIYCLWSTILRKQNTSKPTKKLVLGYRDSNLTDKGNVTPYNDPAPNWSVSGNRTASIIYQTPDDNNSLVIEKYGSPKCGNIYYANQPDFRGFEDSSTGTISGTGCATGNRTDYFGVNFCPGPIVPPDSCRADHEIMYYFN</sequence>
<dbReference type="OrthoDB" id="6252479at2759"/>
<keyword evidence="10" id="KW-0732">Signal</keyword>
<dbReference type="SMART" id="SM00112">
    <property type="entry name" value="CA"/>
    <property type="match status" value="6"/>
</dbReference>
<feature type="domain" description="Cadherin" evidence="11">
    <location>
        <begin position="316"/>
        <end position="426"/>
    </location>
</feature>
<dbReference type="Gene3D" id="2.60.40.60">
    <property type="entry name" value="Cadherins"/>
    <property type="match status" value="7"/>
</dbReference>
<keyword evidence="2 9" id="KW-0812">Transmembrane</keyword>
<feature type="chain" id="PRO_5021451030" evidence="10">
    <location>
        <begin position="29"/>
        <end position="1122"/>
    </location>
</feature>
<keyword evidence="13" id="KW-1185">Reference proteome</keyword>
<keyword evidence="3" id="KW-0677">Repeat</keyword>
<dbReference type="SUPFAM" id="SSF49313">
    <property type="entry name" value="Cadherin-like"/>
    <property type="match status" value="5"/>
</dbReference>
<gene>
    <name evidence="12" type="ORF">FGIG_00655</name>
</gene>
<feature type="domain" description="Cadherin" evidence="11">
    <location>
        <begin position="204"/>
        <end position="313"/>
    </location>
</feature>
<evidence type="ECO:0000256" key="6">
    <source>
        <dbReference type="ARBA" id="ARBA00023136"/>
    </source>
</evidence>
<accession>A0A504YX28</accession>
<dbReference type="AlphaFoldDB" id="A0A504YX28"/>
<dbReference type="InterPro" id="IPR020894">
    <property type="entry name" value="Cadherin_CS"/>
</dbReference>
<dbReference type="GO" id="GO:0005886">
    <property type="term" value="C:plasma membrane"/>
    <property type="evidence" value="ECO:0007669"/>
    <property type="project" value="InterPro"/>
</dbReference>
<comment type="caution">
    <text evidence="12">The sequence shown here is derived from an EMBL/GenBank/DDBJ whole genome shotgun (WGS) entry which is preliminary data.</text>
</comment>
<dbReference type="InterPro" id="IPR015919">
    <property type="entry name" value="Cadherin-like_sf"/>
</dbReference>
<dbReference type="FunFam" id="2.60.40.60:FF:000015">
    <property type="entry name" value="FAT atypical cadherin 1"/>
    <property type="match status" value="1"/>
</dbReference>
<evidence type="ECO:0000259" key="11">
    <source>
        <dbReference type="PROSITE" id="PS50268"/>
    </source>
</evidence>
<evidence type="ECO:0000313" key="13">
    <source>
        <dbReference type="Proteomes" id="UP000316759"/>
    </source>
</evidence>
<dbReference type="CDD" id="cd11304">
    <property type="entry name" value="Cadherin_repeat"/>
    <property type="match status" value="6"/>
</dbReference>
<evidence type="ECO:0000256" key="4">
    <source>
        <dbReference type="ARBA" id="ARBA00022837"/>
    </source>
</evidence>
<evidence type="ECO:0000256" key="9">
    <source>
        <dbReference type="SAM" id="Phobius"/>
    </source>
</evidence>
<dbReference type="GO" id="GO:0005509">
    <property type="term" value="F:calcium ion binding"/>
    <property type="evidence" value="ECO:0007669"/>
    <property type="project" value="UniProtKB-UniRule"/>
</dbReference>
<reference evidence="12 13" key="1">
    <citation type="submission" date="2019-04" db="EMBL/GenBank/DDBJ databases">
        <title>Annotation for the trematode Fasciola gigantica.</title>
        <authorList>
            <person name="Choi Y.-J."/>
        </authorList>
    </citation>
    <scope>NUCLEOTIDE SEQUENCE [LARGE SCALE GENOMIC DNA]</scope>
    <source>
        <strain evidence="12">Uganda_cow_1</strain>
    </source>
</reference>
<dbReference type="PRINTS" id="PR00205">
    <property type="entry name" value="CADHERIN"/>
</dbReference>
<evidence type="ECO:0000256" key="10">
    <source>
        <dbReference type="SAM" id="SignalP"/>
    </source>
</evidence>
<feature type="domain" description="Cadherin" evidence="11">
    <location>
        <begin position="433"/>
        <end position="555"/>
    </location>
</feature>
<feature type="domain" description="Cadherin" evidence="11">
    <location>
        <begin position="671"/>
        <end position="808"/>
    </location>
</feature>
<feature type="domain" description="Cadherin" evidence="11">
    <location>
        <begin position="826"/>
        <end position="945"/>
    </location>
</feature>
<keyword evidence="5 9" id="KW-1133">Transmembrane helix</keyword>
<dbReference type="InterPro" id="IPR002126">
    <property type="entry name" value="Cadherin-like_dom"/>
</dbReference>
<dbReference type="FunFam" id="2.60.40.60:FF:000020">
    <property type="entry name" value="Dachsous cadherin-related 1b"/>
    <property type="match status" value="1"/>
</dbReference>
<dbReference type="GO" id="GO:0007156">
    <property type="term" value="P:homophilic cell adhesion via plasma membrane adhesion molecules"/>
    <property type="evidence" value="ECO:0007669"/>
    <property type="project" value="InterPro"/>
</dbReference>
<dbReference type="STRING" id="46835.A0A504YX28"/>
<evidence type="ECO:0000256" key="3">
    <source>
        <dbReference type="ARBA" id="ARBA00022737"/>
    </source>
</evidence>
<feature type="signal peptide" evidence="10">
    <location>
        <begin position="1"/>
        <end position="28"/>
    </location>
</feature>
<evidence type="ECO:0000256" key="7">
    <source>
        <dbReference type="ARBA" id="ARBA00023180"/>
    </source>
</evidence>
<evidence type="ECO:0000256" key="2">
    <source>
        <dbReference type="ARBA" id="ARBA00022692"/>
    </source>
</evidence>
<keyword evidence="6 9" id="KW-0472">Membrane</keyword>
<dbReference type="PROSITE" id="PS50268">
    <property type="entry name" value="CADHERIN_2"/>
    <property type="match status" value="7"/>
</dbReference>
<evidence type="ECO:0000256" key="5">
    <source>
        <dbReference type="ARBA" id="ARBA00022989"/>
    </source>
</evidence>
<feature type="transmembrane region" description="Helical" evidence="9">
    <location>
        <begin position="967"/>
        <end position="988"/>
    </location>
</feature>
<keyword evidence="7" id="KW-0325">Glycoprotein</keyword>
<comment type="subcellular location">
    <subcellularLocation>
        <location evidence="1">Membrane</location>
        <topology evidence="1">Single-pass membrane protein</topology>
    </subcellularLocation>
</comment>
<name>A0A504YX28_FASGI</name>
<dbReference type="Pfam" id="PF00028">
    <property type="entry name" value="Cadherin"/>
    <property type="match status" value="3"/>
</dbReference>
<dbReference type="EMBL" id="SUNJ01004249">
    <property type="protein sequence ID" value="TPP64581.1"/>
    <property type="molecule type" value="Genomic_DNA"/>
</dbReference>
<keyword evidence="4 8" id="KW-0106">Calcium</keyword>
<dbReference type="PANTHER" id="PTHR24028">
    <property type="entry name" value="CADHERIN-87A"/>
    <property type="match status" value="1"/>
</dbReference>
<dbReference type="PROSITE" id="PS00232">
    <property type="entry name" value="CADHERIN_1"/>
    <property type="match status" value="5"/>
</dbReference>
<feature type="domain" description="Cadherin" evidence="11">
    <location>
        <begin position="50"/>
        <end position="166"/>
    </location>
</feature>
<evidence type="ECO:0000256" key="1">
    <source>
        <dbReference type="ARBA" id="ARBA00004167"/>
    </source>
</evidence>
<evidence type="ECO:0000313" key="12">
    <source>
        <dbReference type="EMBL" id="TPP64581.1"/>
    </source>
</evidence>
<protein>
    <submittedName>
        <fullName evidence="12">Protocadherin alpha-2</fullName>
    </submittedName>
</protein>
<organism evidence="12 13">
    <name type="scientific">Fasciola gigantica</name>
    <name type="common">Giant liver fluke</name>
    <dbReference type="NCBI Taxonomy" id="46835"/>
    <lineage>
        <taxon>Eukaryota</taxon>
        <taxon>Metazoa</taxon>
        <taxon>Spiralia</taxon>
        <taxon>Lophotrochozoa</taxon>
        <taxon>Platyhelminthes</taxon>
        <taxon>Trematoda</taxon>
        <taxon>Digenea</taxon>
        <taxon>Plagiorchiida</taxon>
        <taxon>Echinostomata</taxon>
        <taxon>Echinostomatoidea</taxon>
        <taxon>Fasciolidae</taxon>
        <taxon>Fasciola</taxon>
    </lineage>
</organism>
<dbReference type="Proteomes" id="UP000316759">
    <property type="component" value="Unassembled WGS sequence"/>
</dbReference>
<evidence type="ECO:0000256" key="8">
    <source>
        <dbReference type="PROSITE-ProRule" id="PRU00043"/>
    </source>
</evidence>